<accession>A0A5J6FLJ8</accession>
<keyword evidence="2" id="KW-1185">Reference proteome</keyword>
<protein>
    <submittedName>
        <fullName evidence="1">Uncharacterized protein</fullName>
    </submittedName>
</protein>
<dbReference type="RefSeq" id="WP_150491161.1">
    <property type="nucleotide sequence ID" value="NZ_BMUV01000003.1"/>
</dbReference>
<gene>
    <name evidence="1" type="ORF">CP967_31230</name>
</gene>
<reference evidence="1 2" key="1">
    <citation type="submission" date="2017-09" db="EMBL/GenBank/DDBJ databases">
        <authorList>
            <person name="Lee N."/>
            <person name="Cho B.-K."/>
        </authorList>
    </citation>
    <scope>NUCLEOTIDE SEQUENCE [LARGE SCALE GENOMIC DNA]</scope>
    <source>
        <strain evidence="1 2">ATCC 12769</strain>
    </source>
</reference>
<name>A0A5J6FLJ8_9ACTN</name>
<organism evidence="1 2">
    <name type="scientific">Streptomyces nitrosporeus</name>
    <dbReference type="NCBI Taxonomy" id="28894"/>
    <lineage>
        <taxon>Bacteria</taxon>
        <taxon>Bacillati</taxon>
        <taxon>Actinomycetota</taxon>
        <taxon>Actinomycetes</taxon>
        <taxon>Kitasatosporales</taxon>
        <taxon>Streptomycetaceae</taxon>
        <taxon>Streptomyces</taxon>
    </lineage>
</organism>
<proteinExistence type="predicted"/>
<dbReference type="OrthoDB" id="9984399at2"/>
<evidence type="ECO:0000313" key="1">
    <source>
        <dbReference type="EMBL" id="QEU75845.1"/>
    </source>
</evidence>
<sequence>MSDTYLDASGDQWFWDAENEGYYVNDGHYTRPLDEIRRQYGPLQVRDAAGQWIPEPGYDEENLIRRIIREELERRFGRLK</sequence>
<evidence type="ECO:0000313" key="2">
    <source>
        <dbReference type="Proteomes" id="UP000326178"/>
    </source>
</evidence>
<dbReference type="Proteomes" id="UP000326178">
    <property type="component" value="Chromosome"/>
</dbReference>
<dbReference type="EMBL" id="CP023702">
    <property type="protein sequence ID" value="QEU75845.1"/>
    <property type="molecule type" value="Genomic_DNA"/>
</dbReference>
<dbReference type="KEGG" id="snk:CP967_31230"/>
<dbReference type="AlphaFoldDB" id="A0A5J6FLJ8"/>